<dbReference type="Gene3D" id="3.30.1360.40">
    <property type="match status" value="1"/>
</dbReference>
<dbReference type="SUPFAM" id="SSF56719">
    <property type="entry name" value="Type II DNA topoisomerase"/>
    <property type="match status" value="1"/>
</dbReference>
<feature type="domain" description="Topo IIA-type catalytic" evidence="10">
    <location>
        <begin position="34"/>
        <end position="545"/>
    </location>
</feature>
<keyword evidence="12" id="KW-1185">Reference proteome</keyword>
<dbReference type="InterPro" id="IPR005743">
    <property type="entry name" value="GyrA"/>
</dbReference>
<keyword evidence="3 8" id="KW-0547">Nucleotide-binding</keyword>
<comment type="miscellaneous">
    <text evidence="8">Few gyrases are as efficient as E.coli at forming negative supercoils. Not all organisms have 2 type II topoisomerases; in organisms with a single type II topoisomerase this enzyme also has to decatenate newly replicated chromosomes.</text>
</comment>
<dbReference type="InterPro" id="IPR013757">
    <property type="entry name" value="Topo_IIA_A_a_sf"/>
</dbReference>
<dbReference type="Pfam" id="PF00521">
    <property type="entry name" value="DNA_topoisoIV"/>
    <property type="match status" value="1"/>
</dbReference>
<dbReference type="EMBL" id="JBHTBX010000001">
    <property type="protein sequence ID" value="MFC7433308.1"/>
    <property type="molecule type" value="Genomic_DNA"/>
</dbReference>
<dbReference type="RefSeq" id="WP_374638862.1">
    <property type="nucleotide sequence ID" value="NZ_JBHTBX010000001.1"/>
</dbReference>
<sequence>MTQFAKETLPISLEEEMRRSYLDYAMSVIVGRALPDARDGLKPVHRRVLYAMHELNNDWNRPYKKSARIVGDVIGKYHPHGDSAVYDTIVRMAQDFSLRHMLVDGQGNFGSVDGDNAAAMRYTEIRMSKIAHEMLADIDKETVDFGPNYDGSEKEPLVLPTRLPNLLVNGSGGIAVGMATNIPPHNLNEVVDACLHSLKNPDCSIDELMEIIPAPDFPTGGIIYGIQGVKDGYRTGRGRVVMRAKCHFEDIDKGQRQAIIVDEIPYQVNKKTLQERIAELVHEKKLEGISHIQDESDKSGMRLVIELKRGEVPEVVLNNLYKQTQLQDTFGINMVALIDGQPRLCNLKDLITVFLEHRREVVTRRTVYNLRKARERGHVLEGLAVALANIDEFIRIIRESPTPPVAKAELMTRSWDSQLVRQMLTRAKADGGTVNADDYRPEGLEREFGMQGDGLYRLSETQAQEILQMRLQRLTGLEQDKIVAEYKDVMAEIDDLLDILAKPERVSTIIGDELVAVKTEFGQTKLGARRSEIEHSAQDLSTEDLITPTDMVVTLSHSGYIKSQPLSEYRAQKRGGRGKQATATKEDDWIDQLFIANTHDYILCFSNRGRLYWLKVWEVPAGSRGSRGRPIVNMFPLQEGEKINVVLPLTGEFRSFPEDHYVFMATSMGTVKKTALTEFSNPRKAGIIAVDLDEGDFLIGAALTDGKHDVMLFSDGGKAVRFDENDVRPMGRNARGVRGMMIEEGQSVIAMLVAEDEQQSVLTATINGYGKRTPITEYTRHGRGTKGMIAIQQSERNGKVVAATLVHADDEIMLITDTGVLVRTRVSEIREMGRATQGVTLISLDEGAELSGLQRIVENDAHMPEALDGEEAAGDAA</sequence>
<dbReference type="PANTHER" id="PTHR43493:SF5">
    <property type="entry name" value="DNA GYRASE SUBUNIT A, CHLOROPLASTIC_MITOCHONDRIAL"/>
    <property type="match status" value="1"/>
</dbReference>
<dbReference type="CDD" id="cd00187">
    <property type="entry name" value="TOP4c"/>
    <property type="match status" value="1"/>
</dbReference>
<name>A0ABW2R4G4_9BURK</name>
<proteinExistence type="inferred from homology"/>
<keyword evidence="4 8" id="KW-0067">ATP-binding</keyword>
<keyword evidence="6 8" id="KW-0238">DNA-binding</keyword>
<evidence type="ECO:0000256" key="1">
    <source>
        <dbReference type="ARBA" id="ARBA00000185"/>
    </source>
</evidence>
<protein>
    <recommendedName>
        <fullName evidence="8">DNA gyrase subunit A</fullName>
        <ecNumber evidence="8">5.6.2.2</ecNumber>
    </recommendedName>
</protein>
<dbReference type="NCBIfam" id="NF004044">
    <property type="entry name" value="PRK05561.1"/>
    <property type="match status" value="1"/>
</dbReference>
<dbReference type="InterPro" id="IPR006691">
    <property type="entry name" value="GyrA/parC_rep"/>
</dbReference>
<evidence type="ECO:0000313" key="12">
    <source>
        <dbReference type="Proteomes" id="UP001596495"/>
    </source>
</evidence>
<dbReference type="InterPro" id="IPR002205">
    <property type="entry name" value="Topo_IIA_dom_A"/>
</dbReference>
<evidence type="ECO:0000256" key="9">
    <source>
        <dbReference type="PROSITE-ProRule" id="PRU01384"/>
    </source>
</evidence>
<dbReference type="SUPFAM" id="SSF101904">
    <property type="entry name" value="GyrA/ParC C-terminal domain-like"/>
    <property type="match status" value="1"/>
</dbReference>
<feature type="active site" description="O-(5'-phospho-DNA)-tyrosine intermediate" evidence="8 9">
    <location>
        <position position="122"/>
    </location>
</feature>
<evidence type="ECO:0000256" key="5">
    <source>
        <dbReference type="ARBA" id="ARBA00023029"/>
    </source>
</evidence>
<dbReference type="SMART" id="SM00434">
    <property type="entry name" value="TOP4c"/>
    <property type="match status" value="1"/>
</dbReference>
<dbReference type="InterPro" id="IPR050220">
    <property type="entry name" value="Type_II_DNA_Topoisomerases"/>
</dbReference>
<dbReference type="EC" id="5.6.2.2" evidence="8"/>
<organism evidence="11 12">
    <name type="scientific">Hydrogenophaga bisanensis</name>
    <dbReference type="NCBI Taxonomy" id="439611"/>
    <lineage>
        <taxon>Bacteria</taxon>
        <taxon>Pseudomonadati</taxon>
        <taxon>Pseudomonadota</taxon>
        <taxon>Betaproteobacteria</taxon>
        <taxon>Burkholderiales</taxon>
        <taxon>Comamonadaceae</taxon>
        <taxon>Hydrogenophaga</taxon>
    </lineage>
</organism>
<dbReference type="NCBIfam" id="NF004043">
    <property type="entry name" value="PRK05560.1"/>
    <property type="match status" value="1"/>
</dbReference>
<keyword evidence="7 8" id="KW-0413">Isomerase</keyword>
<dbReference type="PROSITE" id="PS52040">
    <property type="entry name" value="TOPO_IIA"/>
    <property type="match status" value="1"/>
</dbReference>
<evidence type="ECO:0000313" key="11">
    <source>
        <dbReference type="EMBL" id="MFC7433308.1"/>
    </source>
</evidence>
<dbReference type="Pfam" id="PF03989">
    <property type="entry name" value="DNA_gyraseA_C"/>
    <property type="match status" value="6"/>
</dbReference>
<keyword evidence="8" id="KW-0963">Cytoplasm</keyword>
<dbReference type="InterPro" id="IPR013760">
    <property type="entry name" value="Topo_IIA-like_dom_sf"/>
</dbReference>
<dbReference type="InterPro" id="IPR013758">
    <property type="entry name" value="Topo_IIA_A/C_ab"/>
</dbReference>
<dbReference type="HAMAP" id="MF_01897">
    <property type="entry name" value="GyrA"/>
    <property type="match status" value="1"/>
</dbReference>
<reference evidence="12" key="1">
    <citation type="journal article" date="2019" name="Int. J. Syst. Evol. Microbiol.">
        <title>The Global Catalogue of Microorganisms (GCM) 10K type strain sequencing project: providing services to taxonomists for standard genome sequencing and annotation.</title>
        <authorList>
            <consortium name="The Broad Institute Genomics Platform"/>
            <consortium name="The Broad Institute Genome Sequencing Center for Infectious Disease"/>
            <person name="Wu L."/>
            <person name="Ma J."/>
        </authorList>
    </citation>
    <scope>NUCLEOTIDE SEQUENCE [LARGE SCALE GENOMIC DNA]</scope>
    <source>
        <strain evidence="12">CCUG 54518</strain>
    </source>
</reference>
<evidence type="ECO:0000256" key="3">
    <source>
        <dbReference type="ARBA" id="ARBA00022741"/>
    </source>
</evidence>
<gene>
    <name evidence="8 11" type="primary">gyrA</name>
    <name evidence="11" type="ORF">ACFQNJ_02150</name>
</gene>
<dbReference type="Gene3D" id="1.10.268.10">
    <property type="entry name" value="Topoisomerase, domain 3"/>
    <property type="match status" value="1"/>
</dbReference>
<dbReference type="PANTHER" id="PTHR43493">
    <property type="entry name" value="DNA GYRASE/TOPOISOMERASE SUBUNIT A"/>
    <property type="match status" value="1"/>
</dbReference>
<dbReference type="Proteomes" id="UP001596495">
    <property type="component" value="Unassembled WGS sequence"/>
</dbReference>
<comment type="function">
    <text evidence="8">A type II topoisomerase that negatively supercoils closed circular double-stranded (ds) DNA in an ATP-dependent manner to modulate DNA topology and maintain chromosomes in an underwound state. Negative supercoiling favors strand separation, and DNA replication, transcription, recombination and repair, all of which involve strand separation. Also able to catalyze the interconversion of other topological isomers of dsDNA rings, including catenanes and knotted rings. Type II topoisomerases break and join 2 DNA strands simultaneously in an ATP-dependent manner.</text>
</comment>
<evidence type="ECO:0000256" key="7">
    <source>
        <dbReference type="ARBA" id="ARBA00023235"/>
    </source>
</evidence>
<accession>A0ABW2R4G4</accession>
<keyword evidence="5 8" id="KW-0799">Topoisomerase</keyword>
<dbReference type="NCBIfam" id="TIGR01063">
    <property type="entry name" value="gyrA"/>
    <property type="match status" value="1"/>
</dbReference>
<dbReference type="Gene3D" id="2.120.10.90">
    <property type="entry name" value="DNA gyrase/topoisomerase IV, subunit A, C-terminal"/>
    <property type="match status" value="1"/>
</dbReference>
<dbReference type="Gene3D" id="3.90.199.10">
    <property type="entry name" value="Topoisomerase II, domain 5"/>
    <property type="match status" value="1"/>
</dbReference>
<feature type="short sequence motif" description="GyrA-box" evidence="8">
    <location>
        <begin position="572"/>
        <end position="578"/>
    </location>
</feature>
<evidence type="ECO:0000256" key="4">
    <source>
        <dbReference type="ARBA" id="ARBA00022840"/>
    </source>
</evidence>
<comment type="subcellular location">
    <subcellularLocation>
        <location evidence="8">Cytoplasm</location>
    </subcellularLocation>
</comment>
<comment type="subunit">
    <text evidence="8">Heterotetramer, composed of two GyrA and two GyrB chains. In the heterotetramer, GyrA contains the active site tyrosine that forms a transient covalent intermediate with DNA, while GyrB binds cofactors and catalyzes ATP hydrolysis.</text>
</comment>
<comment type="catalytic activity">
    <reaction evidence="1 8 9">
        <text>ATP-dependent breakage, passage and rejoining of double-stranded DNA.</text>
        <dbReference type="EC" id="5.6.2.2"/>
    </reaction>
</comment>
<evidence type="ECO:0000256" key="2">
    <source>
        <dbReference type="ARBA" id="ARBA00008263"/>
    </source>
</evidence>
<comment type="similarity">
    <text evidence="2 8">Belongs to the type II topoisomerase GyrA/ParC subunit family.</text>
</comment>
<evidence type="ECO:0000256" key="6">
    <source>
        <dbReference type="ARBA" id="ARBA00023125"/>
    </source>
</evidence>
<dbReference type="InterPro" id="IPR035516">
    <property type="entry name" value="Gyrase/topoIV_suA_C"/>
</dbReference>
<dbReference type="GO" id="GO:0003918">
    <property type="term" value="F:DNA topoisomerase type II (double strand cut, ATP-hydrolyzing) activity"/>
    <property type="evidence" value="ECO:0007669"/>
    <property type="project" value="UniProtKB-EC"/>
</dbReference>
<comment type="caution">
    <text evidence="11">The sequence shown here is derived from an EMBL/GenBank/DDBJ whole genome shotgun (WGS) entry which is preliminary data.</text>
</comment>
<evidence type="ECO:0000259" key="10">
    <source>
        <dbReference type="PROSITE" id="PS52040"/>
    </source>
</evidence>
<evidence type="ECO:0000256" key="8">
    <source>
        <dbReference type="HAMAP-Rule" id="MF_01897"/>
    </source>
</evidence>